<evidence type="ECO:0000256" key="5">
    <source>
        <dbReference type="ARBA" id="ARBA00022692"/>
    </source>
</evidence>
<keyword evidence="4 10" id="KW-0808">Transferase</keyword>
<feature type="transmembrane region" description="Helical" evidence="8">
    <location>
        <begin position="79"/>
        <end position="100"/>
    </location>
</feature>
<feature type="domain" description="Glycosyltransferase RgtA/B/C/D-like" evidence="9">
    <location>
        <begin position="59"/>
        <end position="218"/>
    </location>
</feature>
<gene>
    <name evidence="10" type="ORF">EVA99_02990</name>
</gene>
<reference evidence="10 11" key="1">
    <citation type="submission" date="2019-02" db="EMBL/GenBank/DDBJ databases">
        <title>Prokaryotic population dynamics and viral predation in marine succession experiment using metagenomics: the confinement effect.</title>
        <authorList>
            <person name="Haro-Moreno J.M."/>
            <person name="Rodriguez-Valera F."/>
            <person name="Lopez-Perez M."/>
        </authorList>
    </citation>
    <scope>NUCLEOTIDE SEQUENCE [LARGE SCALE GENOMIC DNA]</scope>
    <source>
        <strain evidence="10">MED-G166</strain>
    </source>
</reference>
<evidence type="ECO:0000256" key="3">
    <source>
        <dbReference type="ARBA" id="ARBA00022676"/>
    </source>
</evidence>
<accession>A0A520MRM6</accession>
<feature type="transmembrane region" description="Helical" evidence="8">
    <location>
        <begin position="380"/>
        <end position="399"/>
    </location>
</feature>
<evidence type="ECO:0000256" key="2">
    <source>
        <dbReference type="ARBA" id="ARBA00022475"/>
    </source>
</evidence>
<keyword evidence="6 8" id="KW-1133">Transmembrane helix</keyword>
<dbReference type="AlphaFoldDB" id="A0A520MRM6"/>
<protein>
    <submittedName>
        <fullName evidence="10">Glycosyltransferase family 39 protein</fullName>
    </submittedName>
</protein>
<feature type="transmembrane region" description="Helical" evidence="8">
    <location>
        <begin position="336"/>
        <end position="360"/>
    </location>
</feature>
<keyword evidence="5 8" id="KW-0812">Transmembrane</keyword>
<dbReference type="GO" id="GO:0009103">
    <property type="term" value="P:lipopolysaccharide biosynthetic process"/>
    <property type="evidence" value="ECO:0007669"/>
    <property type="project" value="UniProtKB-ARBA"/>
</dbReference>
<dbReference type="EMBL" id="SHBL01000022">
    <property type="protein sequence ID" value="RZO23853.1"/>
    <property type="molecule type" value="Genomic_DNA"/>
</dbReference>
<organism evidence="10 11">
    <name type="scientific">SAR86 cluster bacterium</name>
    <dbReference type="NCBI Taxonomy" id="2030880"/>
    <lineage>
        <taxon>Bacteria</taxon>
        <taxon>Pseudomonadati</taxon>
        <taxon>Pseudomonadota</taxon>
        <taxon>Gammaproteobacteria</taxon>
        <taxon>SAR86 cluster</taxon>
    </lineage>
</organism>
<comment type="caution">
    <text evidence="10">The sequence shown here is derived from an EMBL/GenBank/DDBJ whole genome shotgun (WGS) entry which is preliminary data.</text>
</comment>
<dbReference type="PANTHER" id="PTHR33908">
    <property type="entry name" value="MANNOSYLTRANSFERASE YKCB-RELATED"/>
    <property type="match status" value="1"/>
</dbReference>
<comment type="subcellular location">
    <subcellularLocation>
        <location evidence="1">Cell membrane</location>
        <topology evidence="1">Multi-pass membrane protein</topology>
    </subcellularLocation>
</comment>
<evidence type="ECO:0000256" key="1">
    <source>
        <dbReference type="ARBA" id="ARBA00004651"/>
    </source>
</evidence>
<evidence type="ECO:0000313" key="11">
    <source>
        <dbReference type="Proteomes" id="UP000320146"/>
    </source>
</evidence>
<keyword evidence="3" id="KW-0328">Glycosyltransferase</keyword>
<feature type="transmembrane region" description="Helical" evidence="8">
    <location>
        <begin position="196"/>
        <end position="220"/>
    </location>
</feature>
<feature type="transmembrane region" description="Helical" evidence="8">
    <location>
        <begin position="253"/>
        <end position="272"/>
    </location>
</feature>
<dbReference type="GO" id="GO:0016763">
    <property type="term" value="F:pentosyltransferase activity"/>
    <property type="evidence" value="ECO:0007669"/>
    <property type="project" value="TreeGrafter"/>
</dbReference>
<dbReference type="GO" id="GO:0010041">
    <property type="term" value="P:response to iron(III) ion"/>
    <property type="evidence" value="ECO:0007669"/>
    <property type="project" value="TreeGrafter"/>
</dbReference>
<sequence length="508" mass="58584">MNLNVNKLSIFVLILLYVPLLFLGLFDLDEGAFASTSLQMIKENQFVIPMIGDELRLEKPILTYWIQAASIMFWGANEFALRLPSVIASFFWAFSFSKFVKRHDKNTSSAEIFLNLLTLPGVFIISFAATADAFLNLFITLLMIEVYEYAKNQKDIYLIKAAFFVALGFLVKGLTIIAIGGMVALIFFLYQRKFMLFLKIIFNTKAWITFLIVVAPWFLLLANQIGYDQLSYLFFDQTFGRFTSAFEKHDGPIYYYLIILIFLIAPYLIDTLKGISRLDLRNNELEAFLFIWFIFVLLFFSFSSTKLPHYILYGITPIAFFIFKNHDLIKKQNFNIASLSFHVFIWLFVLAIPFYLSYLTEVKESYEVSTIAITEFKQDLLYQTISLLMIVFLVIGLFVKLNFLLVKRISSIALIAVLSFKILPFINESTQSDIKKLGMYAAELGGDVTTYKLNKPSFGFYANKISYRGLERADIILTRMDKIDSIDVEFEIISTSGNYLLIKKKNDN</sequence>
<evidence type="ECO:0000256" key="6">
    <source>
        <dbReference type="ARBA" id="ARBA00022989"/>
    </source>
</evidence>
<dbReference type="Pfam" id="PF13231">
    <property type="entry name" value="PMT_2"/>
    <property type="match status" value="1"/>
</dbReference>
<proteinExistence type="predicted"/>
<dbReference type="Proteomes" id="UP000320146">
    <property type="component" value="Unassembled WGS sequence"/>
</dbReference>
<keyword evidence="7 8" id="KW-0472">Membrane</keyword>
<feature type="transmembrane region" description="Helical" evidence="8">
    <location>
        <begin position="284"/>
        <end position="301"/>
    </location>
</feature>
<dbReference type="GO" id="GO:0005886">
    <property type="term" value="C:plasma membrane"/>
    <property type="evidence" value="ECO:0007669"/>
    <property type="project" value="UniProtKB-SubCell"/>
</dbReference>
<dbReference type="InterPro" id="IPR038731">
    <property type="entry name" value="RgtA/B/C-like"/>
</dbReference>
<keyword evidence="2" id="KW-1003">Cell membrane</keyword>
<name>A0A520MRM6_9GAMM</name>
<feature type="transmembrane region" description="Helical" evidence="8">
    <location>
        <begin position="156"/>
        <end position="189"/>
    </location>
</feature>
<evidence type="ECO:0000313" key="10">
    <source>
        <dbReference type="EMBL" id="RZO23853.1"/>
    </source>
</evidence>
<feature type="transmembrane region" description="Helical" evidence="8">
    <location>
        <begin position="307"/>
        <end position="324"/>
    </location>
</feature>
<dbReference type="InterPro" id="IPR050297">
    <property type="entry name" value="LipidA_mod_glycosyltrf_83"/>
</dbReference>
<evidence type="ECO:0000256" key="7">
    <source>
        <dbReference type="ARBA" id="ARBA00023136"/>
    </source>
</evidence>
<evidence type="ECO:0000256" key="8">
    <source>
        <dbReference type="SAM" id="Phobius"/>
    </source>
</evidence>
<dbReference type="PANTHER" id="PTHR33908:SF3">
    <property type="entry name" value="UNDECAPRENYL PHOSPHATE-ALPHA-4-AMINO-4-DEOXY-L-ARABINOSE ARABINOSYL TRANSFERASE"/>
    <property type="match status" value="1"/>
</dbReference>
<feature type="transmembrane region" description="Helical" evidence="8">
    <location>
        <begin position="112"/>
        <end position="144"/>
    </location>
</feature>
<evidence type="ECO:0000256" key="4">
    <source>
        <dbReference type="ARBA" id="ARBA00022679"/>
    </source>
</evidence>
<evidence type="ECO:0000259" key="9">
    <source>
        <dbReference type="Pfam" id="PF13231"/>
    </source>
</evidence>